<organism evidence="4 5">
    <name type="scientific">Aspergillus chevalieri</name>
    <name type="common">Eurotium chevalieri</name>
    <dbReference type="NCBI Taxonomy" id="182096"/>
    <lineage>
        <taxon>Eukaryota</taxon>
        <taxon>Fungi</taxon>
        <taxon>Dikarya</taxon>
        <taxon>Ascomycota</taxon>
        <taxon>Pezizomycotina</taxon>
        <taxon>Eurotiomycetes</taxon>
        <taxon>Eurotiomycetidae</taxon>
        <taxon>Eurotiales</taxon>
        <taxon>Aspergillaceae</taxon>
        <taxon>Aspergillus</taxon>
        <taxon>Aspergillus subgen. Aspergillus</taxon>
    </lineage>
</organism>
<evidence type="ECO:0000313" key="4">
    <source>
        <dbReference type="EMBL" id="BCR84226.1"/>
    </source>
</evidence>
<feature type="region of interest" description="Disordered" evidence="1">
    <location>
        <begin position="81"/>
        <end position="136"/>
    </location>
</feature>
<reference evidence="4" key="1">
    <citation type="submission" date="2021-01" db="EMBL/GenBank/DDBJ databases">
        <authorList>
            <consortium name="Aspergillus chevalieri M1 genome sequencing consortium"/>
            <person name="Kazuki M."/>
            <person name="Futagami T."/>
        </authorList>
    </citation>
    <scope>NUCLEOTIDE SEQUENCE</scope>
    <source>
        <strain evidence="4">M1</strain>
    </source>
</reference>
<evidence type="ECO:0000256" key="2">
    <source>
        <dbReference type="SAM" id="Phobius"/>
    </source>
</evidence>
<sequence>MHTFVLLAFLASRVVASSSIKSIPADHKLDRSLLAAQVGGLVAAYVGFVAITLSLLLFVGRRLRRTVHASNYTLQVEMMKPFKPPSTVDPSPVTPISPSLPSPNRPNGFNRSCSSLGRSARTLDHPSNSGSVATIDETVVATDRRRAQEQMEMLYAAVMEYDEQKELAKESGSSSGGHSHNYSLQSQESIVTNPFTDRSSRILEEPSQANEVLASPRSSNSRLSRRLSSLSLFSSNTRTSAGSGKIRSPRLPLRKLSISSPLASPDPTTNTSYGEDQPPLTPRLYNPPPPPAPPIHVSAPPPAKSSGMRRTPAPPPLSLSAASHAAYSSRHAGPSQGSSSLPFRDAYGLQSAPPTKTTILERPAKQMNGPRTGMPTPYSPYMPFTPVTPLTPSRIVTKRERKREGKENGLHVLNEDDMVKDDGDMWGY</sequence>
<dbReference type="EMBL" id="AP024416">
    <property type="protein sequence ID" value="BCR84226.1"/>
    <property type="molecule type" value="Genomic_DNA"/>
</dbReference>
<keyword evidence="5" id="KW-1185">Reference proteome</keyword>
<feature type="compositionally biased region" description="Polar residues" evidence="1">
    <location>
        <begin position="181"/>
        <end position="190"/>
    </location>
</feature>
<feature type="chain" id="PRO_5030983575" evidence="3">
    <location>
        <begin position="17"/>
        <end position="428"/>
    </location>
</feature>
<evidence type="ECO:0000256" key="1">
    <source>
        <dbReference type="SAM" id="MobiDB-lite"/>
    </source>
</evidence>
<feature type="compositionally biased region" description="Low complexity" evidence="1">
    <location>
        <begin position="213"/>
        <end position="240"/>
    </location>
</feature>
<evidence type="ECO:0000313" key="5">
    <source>
        <dbReference type="Proteomes" id="UP000637239"/>
    </source>
</evidence>
<dbReference type="RefSeq" id="XP_043132748.1">
    <property type="nucleotide sequence ID" value="XM_043276218.1"/>
</dbReference>
<evidence type="ECO:0000256" key="3">
    <source>
        <dbReference type="SAM" id="SignalP"/>
    </source>
</evidence>
<feature type="compositionally biased region" description="Pro residues" evidence="1">
    <location>
        <begin position="279"/>
        <end position="303"/>
    </location>
</feature>
<feature type="signal peptide" evidence="3">
    <location>
        <begin position="1"/>
        <end position="16"/>
    </location>
</feature>
<keyword evidence="2" id="KW-0472">Membrane</keyword>
<dbReference type="GeneID" id="66978585"/>
<gene>
    <name evidence="4" type="ORF">ACHE_11628A</name>
</gene>
<keyword evidence="2" id="KW-0812">Transmembrane</keyword>
<dbReference type="AlphaFoldDB" id="A0A7R7VGA6"/>
<proteinExistence type="predicted"/>
<keyword evidence="2" id="KW-1133">Transmembrane helix</keyword>
<feature type="compositionally biased region" description="Low complexity" evidence="1">
    <location>
        <begin position="171"/>
        <end position="180"/>
    </location>
</feature>
<feature type="transmembrane region" description="Helical" evidence="2">
    <location>
        <begin position="40"/>
        <end position="59"/>
    </location>
</feature>
<feature type="compositionally biased region" description="Polar residues" evidence="1">
    <location>
        <begin position="105"/>
        <end position="117"/>
    </location>
</feature>
<reference evidence="4" key="2">
    <citation type="submission" date="2021-02" db="EMBL/GenBank/DDBJ databases">
        <title>Aspergillus chevalieri M1 genome sequence.</title>
        <authorList>
            <person name="Kadooka C."/>
            <person name="Mori K."/>
            <person name="Futagami T."/>
        </authorList>
    </citation>
    <scope>NUCLEOTIDE SEQUENCE</scope>
    <source>
        <strain evidence="4">M1</strain>
    </source>
</reference>
<name>A0A7R7VGA6_ASPCH</name>
<dbReference type="Proteomes" id="UP000637239">
    <property type="component" value="Chromosome 1"/>
</dbReference>
<feature type="compositionally biased region" description="Polar residues" evidence="1">
    <location>
        <begin position="257"/>
        <end position="274"/>
    </location>
</feature>
<accession>A0A7R7VGA6</accession>
<feature type="compositionally biased region" description="Low complexity" evidence="1">
    <location>
        <begin position="318"/>
        <end position="329"/>
    </location>
</feature>
<feature type="region of interest" description="Disordered" evidence="1">
    <location>
        <begin position="166"/>
        <end position="190"/>
    </location>
</feature>
<feature type="compositionally biased region" description="Pro residues" evidence="1">
    <location>
        <begin position="92"/>
        <end position="104"/>
    </location>
</feature>
<feature type="region of interest" description="Disordered" evidence="1">
    <location>
        <begin position="204"/>
        <end position="428"/>
    </location>
</feature>
<dbReference type="KEGG" id="ache:ACHE_11628A"/>
<protein>
    <submittedName>
        <fullName evidence="4">Uncharacterized protein</fullName>
    </submittedName>
</protein>
<keyword evidence="3" id="KW-0732">Signal</keyword>